<dbReference type="CDD" id="cd01130">
    <property type="entry name" value="VirB11-like_ATPase"/>
    <property type="match status" value="1"/>
</dbReference>
<reference evidence="7" key="1">
    <citation type="submission" date="2016-10" db="EMBL/GenBank/DDBJ databases">
        <authorList>
            <person name="Varghese N."/>
            <person name="Submissions S."/>
        </authorList>
    </citation>
    <scope>NUCLEOTIDE SEQUENCE [LARGE SCALE GENOMIC DNA]</scope>
    <source>
        <strain evidence="7">DSM 22427</strain>
    </source>
</reference>
<keyword evidence="7" id="KW-1185">Reference proteome</keyword>
<organism evidence="6 7">
    <name type="scientific">Halostagnicola kamekurae</name>
    <dbReference type="NCBI Taxonomy" id="619731"/>
    <lineage>
        <taxon>Archaea</taxon>
        <taxon>Methanobacteriati</taxon>
        <taxon>Methanobacteriota</taxon>
        <taxon>Stenosarchaea group</taxon>
        <taxon>Halobacteria</taxon>
        <taxon>Halobacteriales</taxon>
        <taxon>Natrialbaceae</taxon>
        <taxon>Halostagnicola</taxon>
    </lineage>
</organism>
<dbReference type="Gene3D" id="3.40.50.300">
    <property type="entry name" value="P-loop containing nucleotide triphosphate hydrolases"/>
    <property type="match status" value="1"/>
</dbReference>
<feature type="domain" description="PilB3-like N-terminal" evidence="5">
    <location>
        <begin position="71"/>
        <end position="113"/>
    </location>
</feature>
<evidence type="ECO:0000313" key="7">
    <source>
        <dbReference type="Proteomes" id="UP000199199"/>
    </source>
</evidence>
<dbReference type="Pfam" id="PF23989">
    <property type="entry name" value="PilB3_C"/>
    <property type="match status" value="1"/>
</dbReference>
<keyword evidence="6" id="KW-0282">Flagellum</keyword>
<feature type="domain" description="Bacterial type II secretion system protein E" evidence="3">
    <location>
        <begin position="298"/>
        <end position="506"/>
    </location>
</feature>
<keyword evidence="6" id="KW-0969">Cilium</keyword>
<name>A0A1I6SG47_9EURY</name>
<keyword evidence="6" id="KW-0966">Cell projection</keyword>
<gene>
    <name evidence="6" type="ORF">SAMN04488556_2645</name>
</gene>
<dbReference type="RefSeq" id="WP_394328095.1">
    <property type="nucleotide sequence ID" value="NZ_FOZS01000002.1"/>
</dbReference>
<evidence type="ECO:0000259" key="4">
    <source>
        <dbReference type="Pfam" id="PF23989"/>
    </source>
</evidence>
<dbReference type="InterPro" id="IPR027417">
    <property type="entry name" value="P-loop_NTPase"/>
</dbReference>
<evidence type="ECO:0000256" key="1">
    <source>
        <dbReference type="ARBA" id="ARBA00006611"/>
    </source>
</evidence>
<sequence length="748" mass="84373">MTIGSAAPETGTEPSQTERTLRAANSIGRALAEIVDERTIDVRHAIDDDEFFSTDGGLPTVTNRYDLEKAVSIEQKSTLREIDRYWVNEPYAFVSIFHSTSENERKYYLVEPSLTDRERDVRDFLGATLERTITYADEEISADAAVADRRDVIESEARELLERYGLLERSRNRDDRGILERISSVFRERESDESDERRTLTGIEARPDAAVLADDRGTLSEYQVEKLLYGLCRDFVGYQRIDGIKRDRNVEDISVDGYDAPVFVYHSKYDQLITNVHHDRTELDDFVVTLAQRSGNGISKRRPQVDATLPDGSRAQLTLGTEVSDRGTNYTIRQFTDVPYTPVDLVNWHTFTLEEMAFLWLAVENGKSLLLAGGTASGKTTSLNALSLFIPSSAKVVSIEDTREVTLPQRNWIASTTRPSPTADSTGAVDEFDLLEATLRQRPDYIVMGEIRGEEGRTLFQVMSTGHTTCTTFHADSVDEVLTRFTSAPIDVSKPVFSSLDIVAVQTQTTVGGETVRRNKCITEINDYDVERDEINVQDVYQWQAKTDDYREAGTSSILEEIRVDRGWSQETLERELFERRVVLAYLIERGLGSYADVAATIQAYMTDSEKIRTLMATDRLEEALPALREMESVRIERSQTESQVSRPDSSPETARRAANVLERADEALFDDYRAGTRQPPSGTASSRAALELPPWLAKPPDSDTQRDRGDRDERIDTRRNRPTEGERRLERGDDSADSEPTTDTHGP</sequence>
<dbReference type="Gene3D" id="3.30.450.380">
    <property type="match status" value="1"/>
</dbReference>
<protein>
    <submittedName>
        <fullName evidence="6">Flagellar protein FlaI</fullName>
    </submittedName>
</protein>
<dbReference type="Pfam" id="PF23990">
    <property type="entry name" value="PilB3_N"/>
    <property type="match status" value="1"/>
</dbReference>
<feature type="domain" description="PilB3-like C-terminal" evidence="4">
    <location>
        <begin position="554"/>
        <end position="614"/>
    </location>
</feature>
<dbReference type="PANTHER" id="PTHR30486">
    <property type="entry name" value="TWITCHING MOTILITY PROTEIN PILT"/>
    <property type="match status" value="1"/>
</dbReference>
<feature type="region of interest" description="Disordered" evidence="2">
    <location>
        <begin position="671"/>
        <end position="748"/>
    </location>
</feature>
<evidence type="ECO:0000259" key="5">
    <source>
        <dbReference type="Pfam" id="PF23990"/>
    </source>
</evidence>
<evidence type="ECO:0000313" key="6">
    <source>
        <dbReference type="EMBL" id="SFS75894.1"/>
    </source>
</evidence>
<feature type="region of interest" description="Disordered" evidence="2">
    <location>
        <begin position="633"/>
        <end position="656"/>
    </location>
</feature>
<evidence type="ECO:0000256" key="2">
    <source>
        <dbReference type="SAM" id="MobiDB-lite"/>
    </source>
</evidence>
<feature type="compositionally biased region" description="Basic and acidic residues" evidence="2">
    <location>
        <begin position="701"/>
        <end position="735"/>
    </location>
</feature>
<dbReference type="InterPro" id="IPR056571">
    <property type="entry name" value="PilB3-like_C"/>
</dbReference>
<accession>A0A1I6SG47</accession>
<dbReference type="GO" id="GO:0016887">
    <property type="term" value="F:ATP hydrolysis activity"/>
    <property type="evidence" value="ECO:0007669"/>
    <property type="project" value="InterPro"/>
</dbReference>
<evidence type="ECO:0000259" key="3">
    <source>
        <dbReference type="Pfam" id="PF00437"/>
    </source>
</evidence>
<dbReference type="PANTHER" id="PTHR30486:SF6">
    <property type="entry name" value="TYPE IV PILUS RETRACTATION ATPASE PILT"/>
    <property type="match status" value="1"/>
</dbReference>
<dbReference type="Proteomes" id="UP000199199">
    <property type="component" value="Unassembled WGS sequence"/>
</dbReference>
<dbReference type="InterPro" id="IPR001482">
    <property type="entry name" value="T2SS/T4SS_dom"/>
</dbReference>
<feature type="compositionally biased region" description="Polar residues" evidence="2">
    <location>
        <begin position="739"/>
        <end position="748"/>
    </location>
</feature>
<comment type="similarity">
    <text evidence="1">Belongs to the GSP E family.</text>
</comment>
<proteinExistence type="inferred from homology"/>
<dbReference type="AlphaFoldDB" id="A0A1I6SG47"/>
<dbReference type="SUPFAM" id="SSF52540">
    <property type="entry name" value="P-loop containing nucleoside triphosphate hydrolases"/>
    <property type="match status" value="1"/>
</dbReference>
<dbReference type="EMBL" id="FOZS01000002">
    <property type="protein sequence ID" value="SFS75894.1"/>
    <property type="molecule type" value="Genomic_DNA"/>
</dbReference>
<feature type="compositionally biased region" description="Polar residues" evidence="2">
    <location>
        <begin position="641"/>
        <end position="653"/>
    </location>
</feature>
<dbReference type="InterPro" id="IPR056570">
    <property type="entry name" value="PilB3-like_N"/>
</dbReference>
<dbReference type="InterPro" id="IPR050921">
    <property type="entry name" value="T4SS_GSP_E_ATPase"/>
</dbReference>
<dbReference type="Pfam" id="PF00437">
    <property type="entry name" value="T2SSE"/>
    <property type="match status" value="1"/>
</dbReference>